<dbReference type="PIRSF" id="PIRSF000103">
    <property type="entry name" value="HIBADH"/>
    <property type="match status" value="1"/>
</dbReference>
<reference evidence="7 8" key="1">
    <citation type="submission" date="2020-08" db="EMBL/GenBank/DDBJ databases">
        <authorList>
            <person name="Liu C."/>
            <person name="Sun Q."/>
        </authorList>
    </citation>
    <scope>NUCLEOTIDE SEQUENCE [LARGE SCALE GENOMIC DNA]</scope>
    <source>
        <strain evidence="7 8">NSJ-61</strain>
    </source>
</reference>
<keyword evidence="3" id="KW-0520">NAD</keyword>
<keyword evidence="2" id="KW-0560">Oxidoreductase</keyword>
<dbReference type="EMBL" id="CP060636">
    <property type="protein sequence ID" value="QNM11411.1"/>
    <property type="molecule type" value="Genomic_DNA"/>
</dbReference>
<feature type="active site" evidence="4">
    <location>
        <position position="169"/>
    </location>
</feature>
<evidence type="ECO:0000256" key="4">
    <source>
        <dbReference type="PIRSR" id="PIRSR000103-1"/>
    </source>
</evidence>
<dbReference type="InterPro" id="IPR013328">
    <property type="entry name" value="6PGD_dom2"/>
</dbReference>
<evidence type="ECO:0000313" key="7">
    <source>
        <dbReference type="EMBL" id="QNM11411.1"/>
    </source>
</evidence>
<feature type="domain" description="6-phosphogluconate dehydrogenase NADP-binding" evidence="5">
    <location>
        <begin position="2"/>
        <end position="158"/>
    </location>
</feature>
<dbReference type="Gene3D" id="1.10.1040.10">
    <property type="entry name" value="N-(1-d-carboxylethyl)-l-norvaline Dehydrogenase, domain 2"/>
    <property type="match status" value="1"/>
</dbReference>
<sequence>MKIAWIGTGVMGSAMLMHLVKAEHEVHAYNRSYEKVEKLVSCGVAVHQTIKDCVKDCDMVFTMVGYPKDVEEVYTSKDGIFAHAKKHAILIDMTTSSPKLAQALSIKAKALAYQMMDAPVSGGDSGAKAGTLSIMCGGDPETFDQCKAILSLMGTPLYMGEAGSGQHTKACNQIAVAGAVAAMSEAIVYAKENHLNVEAMLQAIAGGAAGSWQINNTAPRVLKNDFAPGFYIKHFIKDMHIVQEEMGKQHLDMLDTVCHMYEELAKKGEENAGTQALIHYYEKHE</sequence>
<dbReference type="PANTHER" id="PTHR43060">
    <property type="entry name" value="3-HYDROXYISOBUTYRATE DEHYDROGENASE-LIKE 1, MITOCHONDRIAL-RELATED"/>
    <property type="match status" value="1"/>
</dbReference>
<keyword evidence="8" id="KW-1185">Reference proteome</keyword>
<dbReference type="InterPro" id="IPR036291">
    <property type="entry name" value="NAD(P)-bd_dom_sf"/>
</dbReference>
<comment type="similarity">
    <text evidence="1">Belongs to the HIBADH-related family.</text>
</comment>
<dbReference type="KEGG" id="ehn:H9Q80_14290"/>
<dbReference type="InterPro" id="IPR015815">
    <property type="entry name" value="HIBADH-related"/>
</dbReference>
<proteinExistence type="inferred from homology"/>
<dbReference type="SUPFAM" id="SSF48179">
    <property type="entry name" value="6-phosphogluconate dehydrogenase C-terminal domain-like"/>
    <property type="match status" value="1"/>
</dbReference>
<dbReference type="GO" id="GO:0016491">
    <property type="term" value="F:oxidoreductase activity"/>
    <property type="evidence" value="ECO:0007669"/>
    <property type="project" value="UniProtKB-KW"/>
</dbReference>
<dbReference type="GO" id="GO:0051287">
    <property type="term" value="F:NAD binding"/>
    <property type="evidence" value="ECO:0007669"/>
    <property type="project" value="InterPro"/>
</dbReference>
<feature type="domain" description="3-hydroxyisobutyrate dehydrogenase-like NAD-binding" evidence="6">
    <location>
        <begin position="163"/>
        <end position="281"/>
    </location>
</feature>
<dbReference type="SUPFAM" id="SSF51735">
    <property type="entry name" value="NAD(P)-binding Rossmann-fold domains"/>
    <property type="match status" value="1"/>
</dbReference>
<dbReference type="Pfam" id="PF03446">
    <property type="entry name" value="NAD_binding_2"/>
    <property type="match status" value="1"/>
</dbReference>
<accession>A0A7G9GKS9</accession>
<dbReference type="Proteomes" id="UP000515856">
    <property type="component" value="Chromosome"/>
</dbReference>
<dbReference type="InterPro" id="IPR006115">
    <property type="entry name" value="6PGDH_NADP-bd"/>
</dbReference>
<organism evidence="7 8">
    <name type="scientific">[Eubacterium] hominis</name>
    <dbReference type="NCBI Taxonomy" id="2764325"/>
    <lineage>
        <taxon>Bacteria</taxon>
        <taxon>Bacillati</taxon>
        <taxon>Bacillota</taxon>
        <taxon>Erysipelotrichia</taxon>
        <taxon>Erysipelotrichales</taxon>
        <taxon>Erysipelotrichaceae</taxon>
        <taxon>Amedibacillus</taxon>
    </lineage>
</organism>
<evidence type="ECO:0000259" key="5">
    <source>
        <dbReference type="Pfam" id="PF03446"/>
    </source>
</evidence>
<dbReference type="AlphaFoldDB" id="A0A7G9GKS9"/>
<evidence type="ECO:0000313" key="8">
    <source>
        <dbReference type="Proteomes" id="UP000515856"/>
    </source>
</evidence>
<evidence type="ECO:0000256" key="2">
    <source>
        <dbReference type="ARBA" id="ARBA00023002"/>
    </source>
</evidence>
<evidence type="ECO:0000256" key="1">
    <source>
        <dbReference type="ARBA" id="ARBA00009080"/>
    </source>
</evidence>
<evidence type="ECO:0000256" key="3">
    <source>
        <dbReference type="ARBA" id="ARBA00023027"/>
    </source>
</evidence>
<dbReference type="RefSeq" id="WP_117451949.1">
    <property type="nucleotide sequence ID" value="NZ_CP060636.1"/>
</dbReference>
<gene>
    <name evidence="7" type="ORF">H9Q80_14290</name>
</gene>
<evidence type="ECO:0000259" key="6">
    <source>
        <dbReference type="Pfam" id="PF14833"/>
    </source>
</evidence>
<name>A0A7G9GKS9_9FIRM</name>
<dbReference type="InterPro" id="IPR008927">
    <property type="entry name" value="6-PGluconate_DH-like_C_sf"/>
</dbReference>
<dbReference type="PANTHER" id="PTHR43060:SF15">
    <property type="entry name" value="3-HYDROXYISOBUTYRATE DEHYDROGENASE-LIKE 1, MITOCHONDRIAL-RELATED"/>
    <property type="match status" value="1"/>
</dbReference>
<dbReference type="Gene3D" id="3.40.50.720">
    <property type="entry name" value="NAD(P)-binding Rossmann-like Domain"/>
    <property type="match status" value="1"/>
</dbReference>
<dbReference type="Pfam" id="PF14833">
    <property type="entry name" value="NAD_binding_11"/>
    <property type="match status" value="1"/>
</dbReference>
<dbReference type="GO" id="GO:0050661">
    <property type="term" value="F:NADP binding"/>
    <property type="evidence" value="ECO:0007669"/>
    <property type="project" value="InterPro"/>
</dbReference>
<dbReference type="InterPro" id="IPR029154">
    <property type="entry name" value="HIBADH-like_NADP-bd"/>
</dbReference>
<protein>
    <submittedName>
        <fullName evidence="7">NAD(P)-dependent oxidoreductase</fullName>
    </submittedName>
</protein>